<dbReference type="Gene3D" id="1.25.40.10">
    <property type="entry name" value="Tetratricopeptide repeat domain"/>
    <property type="match status" value="1"/>
</dbReference>
<dbReference type="Proteomes" id="UP000039370">
    <property type="component" value="Unassembled WGS sequence"/>
</dbReference>
<dbReference type="SUPFAM" id="SSF160631">
    <property type="entry name" value="SMI1/KNR4-like"/>
    <property type="match status" value="1"/>
</dbReference>
<evidence type="ECO:0000259" key="1">
    <source>
        <dbReference type="SMART" id="SM00860"/>
    </source>
</evidence>
<dbReference type="Gene3D" id="3.40.1580.10">
    <property type="entry name" value="SMI1/KNR4-like"/>
    <property type="match status" value="1"/>
</dbReference>
<dbReference type="Pfam" id="PF09346">
    <property type="entry name" value="SMI1_KNR4"/>
    <property type="match status" value="1"/>
</dbReference>
<sequence>MTEKQILKKIDAWDENDNIQAIIDFIENLPVEERSTAVLSELGRAYNNFYWLDQSAENEKYLQKAIDVFKYLEEELGETASWNYRIGYSYFYLNNSELAKKHFLRERELQGSGNDVDTYLACIEYAQEKGVSPVEVYNGGREGVQYPLERFLHFLEKKAPNLRTLIASGASDAELESFENQIGEKLPEAYKELYRTFNGQKQIVPFFATGNQHFVSLSEVTEIQERWLSFVKQHYGENWKSVQLSEEIFFDEEDIQNTLFNEKWIPILAGKQFFICMDLDPKQEEFYGQIICVMLNEDINNFEVGYLYNDIKDWLGYIIRNLQSEQLVYNAENNWLEFAEDGNYQEAAYYTEEERTVLESYIETTFGKFDEVLHELVSPDIHCDIYLIKPTPERNYYTLVTGGMGAFQMYTPEDYHASPFAELVINLPPTWNIQSEEEKDYWPIRWLKNLARLPIQHQTYLGYGHTIPTNDALEGTNFDCLMLIGAVTQSEDGEQSQWAVAELPSGNEVGFFYVVPLYPEETQFKLDQSADDLLDKFEEADIPYPPVVDINRVNVCEDYEAMETPNLLDNIAWAFNDRFYGSLMHFWDAIRDYNTDIENDLEDFTPFATIFSSSKVMMMYEAYIKSEKDILENERLLNPETFDNPDEDGMYYARILAELESEDRNYYGALNLLRHIHNTLSNKDLGDHIFFEGFDLESYQEDGTPVIYLNFRKLILKK</sequence>
<dbReference type="Pfam" id="PF05076">
    <property type="entry name" value="SUFU"/>
    <property type="match status" value="1"/>
</dbReference>
<dbReference type="InterPro" id="IPR037883">
    <property type="entry name" value="Knr4/Smi1-like_sf"/>
</dbReference>
<dbReference type="InterPro" id="IPR018958">
    <property type="entry name" value="Knr4/Smi1-like_dom"/>
</dbReference>
<dbReference type="InterPro" id="IPR011990">
    <property type="entry name" value="TPR-like_helical_dom_sf"/>
</dbReference>
<dbReference type="EMBL" id="CDOK01000166">
    <property type="protein sequence ID" value="CEN52653.1"/>
    <property type="molecule type" value="Genomic_DNA"/>
</dbReference>
<protein>
    <recommendedName>
        <fullName evidence="1">Knr4/Smi1-like domain-containing protein</fullName>
    </recommendedName>
</protein>
<organism evidence="2 3">
    <name type="scientific">Capnocytophaga canimorsus</name>
    <dbReference type="NCBI Taxonomy" id="28188"/>
    <lineage>
        <taxon>Bacteria</taxon>
        <taxon>Pseudomonadati</taxon>
        <taxon>Bacteroidota</taxon>
        <taxon>Flavobacteriia</taxon>
        <taxon>Flavobacteriales</taxon>
        <taxon>Flavobacteriaceae</taxon>
        <taxon>Capnocytophaga</taxon>
    </lineage>
</organism>
<dbReference type="SMART" id="SM00860">
    <property type="entry name" value="SMI1_KNR4"/>
    <property type="match status" value="1"/>
</dbReference>
<dbReference type="SUPFAM" id="SSF103359">
    <property type="entry name" value="Suppressor of Fused, N-terminal domain"/>
    <property type="match status" value="1"/>
</dbReference>
<feature type="domain" description="Knr4/Smi1-like" evidence="1">
    <location>
        <begin position="169"/>
        <end position="317"/>
    </location>
</feature>
<dbReference type="InterPro" id="IPR020941">
    <property type="entry name" value="SUFU-like_domain"/>
</dbReference>
<proteinExistence type="predicted"/>
<name>A0A0B7IRR5_9FLAO</name>
<dbReference type="InterPro" id="IPR037181">
    <property type="entry name" value="SUFU_N"/>
</dbReference>
<reference evidence="3" key="1">
    <citation type="submission" date="2015-01" db="EMBL/GenBank/DDBJ databases">
        <authorList>
            <person name="MANFREDI Pablo"/>
        </authorList>
    </citation>
    <scope>NUCLEOTIDE SEQUENCE [LARGE SCALE GENOMIC DNA]</scope>
    <source>
        <strain evidence="3">Cc11</strain>
    </source>
</reference>
<accession>A0A0B7IRR5</accession>
<evidence type="ECO:0000313" key="3">
    <source>
        <dbReference type="Proteomes" id="UP000039370"/>
    </source>
</evidence>
<evidence type="ECO:0000313" key="2">
    <source>
        <dbReference type="EMBL" id="CEN52653.1"/>
    </source>
</evidence>
<dbReference type="AlphaFoldDB" id="A0A0B7IRR5"/>
<gene>
    <name evidence="2" type="ORF">CCAN11_2480059</name>
</gene>